<keyword evidence="10 17" id="KW-1133">Transmembrane helix</keyword>
<dbReference type="WBParaSite" id="TMUE_2000010636.1">
    <property type="protein sequence ID" value="TMUE_2000010636.1"/>
    <property type="gene ID" value="WBGene00289225"/>
</dbReference>
<evidence type="ECO:0000256" key="10">
    <source>
        <dbReference type="ARBA" id="ARBA00022989"/>
    </source>
</evidence>
<feature type="domain" description="Small ribosomal subunit protein uS2 C-terminal" evidence="18">
    <location>
        <begin position="302"/>
        <end position="370"/>
    </location>
</feature>
<comment type="function">
    <text evidence="15">Required for the assembly and/or stability of the 40S ribosomal subunit. Required for the processing of the 20S rRNA-precursor to mature 18S rRNA in a late step of the maturation of 40S ribosomal subunits.</text>
</comment>
<reference evidence="20" key="1">
    <citation type="submission" date="2019-12" db="UniProtKB">
        <authorList>
            <consortium name="WormBaseParasite"/>
        </authorList>
    </citation>
    <scope>IDENTIFICATION</scope>
</reference>
<keyword evidence="7 17" id="KW-0812">Transmembrane</keyword>
<dbReference type="GO" id="GO:0006412">
    <property type="term" value="P:translation"/>
    <property type="evidence" value="ECO:0007669"/>
    <property type="project" value="UniProtKB-UniRule"/>
</dbReference>
<dbReference type="InterPro" id="IPR018130">
    <property type="entry name" value="Ribosomal_uS2_CS"/>
</dbReference>
<keyword evidence="6 15" id="KW-0963">Cytoplasm</keyword>
<evidence type="ECO:0000256" key="16">
    <source>
        <dbReference type="RuleBase" id="RU003631"/>
    </source>
</evidence>
<dbReference type="GO" id="GO:0000028">
    <property type="term" value="P:ribosomal small subunit assembly"/>
    <property type="evidence" value="ECO:0007669"/>
    <property type="project" value="UniProtKB-UniRule"/>
</dbReference>
<dbReference type="PROSITE" id="PS00962">
    <property type="entry name" value="RIBOSOMAL_S2_1"/>
    <property type="match status" value="1"/>
</dbReference>
<dbReference type="CDD" id="cd01425">
    <property type="entry name" value="RPS2"/>
    <property type="match status" value="1"/>
</dbReference>
<dbReference type="Pfam" id="PF04161">
    <property type="entry name" value="Arv1"/>
    <property type="match status" value="1"/>
</dbReference>
<dbReference type="PRINTS" id="PR00395">
    <property type="entry name" value="RIBOSOMALS2"/>
</dbReference>
<proteinExistence type="inferred from homology"/>
<dbReference type="Gene3D" id="3.40.50.10490">
    <property type="entry name" value="Glucose-6-phosphate isomerase like protein, domain 1"/>
    <property type="match status" value="1"/>
</dbReference>
<keyword evidence="14 15" id="KW-0687">Ribonucleoprotein</keyword>
<comment type="similarity">
    <text evidence="4 17">Belongs to the ARV1 family.</text>
</comment>
<evidence type="ECO:0000256" key="11">
    <source>
        <dbReference type="ARBA" id="ARBA00023055"/>
    </source>
</evidence>
<evidence type="ECO:0000256" key="5">
    <source>
        <dbReference type="ARBA" id="ARBA00022448"/>
    </source>
</evidence>
<comment type="subcellular location">
    <subcellularLocation>
        <location evidence="2 15">Cytoplasm</location>
    </subcellularLocation>
    <subcellularLocation>
        <location evidence="1 17">Endoplasmic reticulum membrane</location>
        <topology evidence="1 17">Multi-pass membrane protein</topology>
    </subcellularLocation>
</comment>
<dbReference type="GO" id="GO:0005789">
    <property type="term" value="C:endoplasmic reticulum membrane"/>
    <property type="evidence" value="ECO:0007669"/>
    <property type="project" value="UniProtKB-SubCell"/>
</dbReference>
<evidence type="ECO:0000256" key="14">
    <source>
        <dbReference type="ARBA" id="ARBA00023274"/>
    </source>
</evidence>
<comment type="function">
    <text evidence="17">Mediator of sterol homeostasis involved in sterol uptake, trafficking and distribution into membranes.</text>
</comment>
<dbReference type="Pfam" id="PF16122">
    <property type="entry name" value="40S_SA_C"/>
    <property type="match status" value="1"/>
</dbReference>
<evidence type="ECO:0000256" key="3">
    <source>
        <dbReference type="ARBA" id="ARBA00006242"/>
    </source>
</evidence>
<evidence type="ECO:0000256" key="13">
    <source>
        <dbReference type="ARBA" id="ARBA00023136"/>
    </source>
</evidence>
<dbReference type="InterPro" id="IPR005707">
    <property type="entry name" value="Ribosomal_uS2_euk/arc"/>
</dbReference>
<evidence type="ECO:0000313" key="20">
    <source>
        <dbReference type="WBParaSite" id="TMUE_2000010636.1"/>
    </source>
</evidence>
<evidence type="ECO:0000256" key="12">
    <source>
        <dbReference type="ARBA" id="ARBA00023098"/>
    </source>
</evidence>
<dbReference type="InterPro" id="IPR007290">
    <property type="entry name" value="Arv1"/>
</dbReference>
<evidence type="ECO:0000256" key="17">
    <source>
        <dbReference type="RuleBase" id="RU368065"/>
    </source>
</evidence>
<dbReference type="Pfam" id="PF00318">
    <property type="entry name" value="Ribosomal_S2"/>
    <property type="match status" value="1"/>
</dbReference>
<dbReference type="AlphaFoldDB" id="A0A5S6QTD4"/>
<dbReference type="PANTHER" id="PTHR11489">
    <property type="entry name" value="40S RIBOSOMAL PROTEIN SA"/>
    <property type="match status" value="1"/>
</dbReference>
<feature type="transmembrane region" description="Helical" evidence="17">
    <location>
        <begin position="564"/>
        <end position="583"/>
    </location>
</feature>
<feature type="transmembrane region" description="Helical" evidence="17">
    <location>
        <begin position="528"/>
        <end position="552"/>
    </location>
</feature>
<dbReference type="GO" id="GO:0032366">
    <property type="term" value="P:intracellular sterol transport"/>
    <property type="evidence" value="ECO:0007669"/>
    <property type="project" value="UniProtKB-UniRule"/>
</dbReference>
<keyword evidence="19" id="KW-1185">Reference proteome</keyword>
<dbReference type="PROSITE" id="PS00963">
    <property type="entry name" value="RIBOSOMAL_S2_2"/>
    <property type="match status" value="1"/>
</dbReference>
<dbReference type="FunFam" id="3.40.50.10490:FF:000012">
    <property type="entry name" value="40S ribosomal protein SA"/>
    <property type="match status" value="1"/>
</dbReference>
<dbReference type="GO" id="GO:0016125">
    <property type="term" value="P:sterol metabolic process"/>
    <property type="evidence" value="ECO:0007669"/>
    <property type="project" value="UniProtKB-UniRule"/>
</dbReference>
<evidence type="ECO:0000256" key="2">
    <source>
        <dbReference type="ARBA" id="ARBA00004496"/>
    </source>
</evidence>
<evidence type="ECO:0000256" key="6">
    <source>
        <dbReference type="ARBA" id="ARBA00022490"/>
    </source>
</evidence>
<evidence type="ECO:0000256" key="4">
    <source>
        <dbReference type="ARBA" id="ARBA00009187"/>
    </source>
</evidence>
<dbReference type="SUPFAM" id="SSF52313">
    <property type="entry name" value="Ribosomal protein S2"/>
    <property type="match status" value="1"/>
</dbReference>
<dbReference type="GO" id="GO:0003735">
    <property type="term" value="F:structural constituent of ribosome"/>
    <property type="evidence" value="ECO:0007669"/>
    <property type="project" value="UniProtKB-UniRule"/>
</dbReference>
<keyword evidence="8 17" id="KW-0256">Endoplasmic reticulum</keyword>
<keyword evidence="11 17" id="KW-0445">Lipid transport</keyword>
<keyword evidence="13 17" id="KW-0472">Membrane</keyword>
<dbReference type="Proteomes" id="UP000046395">
    <property type="component" value="Unassembled WGS sequence"/>
</dbReference>
<evidence type="ECO:0000256" key="1">
    <source>
        <dbReference type="ARBA" id="ARBA00004477"/>
    </source>
</evidence>
<dbReference type="InterPro" id="IPR023591">
    <property type="entry name" value="Ribosomal_uS2_flav_dom_sf"/>
</dbReference>
<comment type="similarity">
    <text evidence="3 15 16">Belongs to the universal ribosomal protein uS2 family.</text>
</comment>
<feature type="transmembrane region" description="Helical" evidence="17">
    <location>
        <begin position="589"/>
        <end position="611"/>
    </location>
</feature>
<name>A0A5S6QTD4_TRIMR</name>
<dbReference type="InterPro" id="IPR001865">
    <property type="entry name" value="Ribosomal_uS2"/>
</dbReference>
<protein>
    <recommendedName>
        <fullName evidence="15">Small ribosomal subunit protein uS2</fullName>
    </recommendedName>
</protein>
<dbReference type="HAMAP" id="MF_03015">
    <property type="entry name" value="Ribosomal_S2_euk"/>
    <property type="match status" value="1"/>
</dbReference>
<accession>A0A5S6QTD4</accession>
<evidence type="ECO:0000313" key="19">
    <source>
        <dbReference type="Proteomes" id="UP000046395"/>
    </source>
</evidence>
<organism evidence="19 20">
    <name type="scientific">Trichuris muris</name>
    <name type="common">Mouse whipworm</name>
    <dbReference type="NCBI Taxonomy" id="70415"/>
    <lineage>
        <taxon>Eukaryota</taxon>
        <taxon>Metazoa</taxon>
        <taxon>Ecdysozoa</taxon>
        <taxon>Nematoda</taxon>
        <taxon>Enoplea</taxon>
        <taxon>Dorylaimia</taxon>
        <taxon>Trichinellida</taxon>
        <taxon>Trichuridae</taxon>
        <taxon>Trichuris</taxon>
    </lineage>
</organism>
<keyword evidence="9 15" id="KW-0689">Ribosomal protein</keyword>
<dbReference type="GO" id="GO:0022627">
    <property type="term" value="C:cytosolic small ribosomal subunit"/>
    <property type="evidence" value="ECO:0007669"/>
    <property type="project" value="UniProtKB-UniRule"/>
</dbReference>
<evidence type="ECO:0000256" key="15">
    <source>
        <dbReference type="HAMAP-Rule" id="MF_03015"/>
    </source>
</evidence>
<evidence type="ECO:0000256" key="8">
    <source>
        <dbReference type="ARBA" id="ARBA00022824"/>
    </source>
</evidence>
<dbReference type="NCBIfam" id="TIGR01012">
    <property type="entry name" value="uS2_euk_arch"/>
    <property type="match status" value="1"/>
</dbReference>
<dbReference type="STRING" id="70415.A0A5S6QTD4"/>
<evidence type="ECO:0000256" key="7">
    <source>
        <dbReference type="ARBA" id="ARBA00022692"/>
    </source>
</evidence>
<keyword evidence="12 17" id="KW-0443">Lipid metabolism</keyword>
<dbReference type="InterPro" id="IPR027498">
    <property type="entry name" value="Ribosomal_uS2_euk"/>
</dbReference>
<sequence>MAEIPVNFVCKRLGYTTTGWRTNRVQTGLRSDCLTDRPWSLLSEECGQVECFRGIVGCHRGSLARHRLKPCVASFRHADGIGHREGQVRRHRFSREMDDSSHLYVDDVKLFLAAETHIGSRNADFQMEQYVYKRRPDGVHIINLKKTWHKLQLAARAIAAVKNPADVCVISARMYGQRAILKFANHTGATAIAGRFTPGTFTNQIQKAFKEPSLLVVCDPRTDHQAITESSYVNIPVIAFCNTDSPLKFVDIAIPCNNKGPKSIGLMWWMLAREVLIVRGETKREKGFRFLFKGDNIMVDLYFYRDPEEAEKEEIAEKPKEAEIADSRWGQSMEADKMDMSEWTVKPMDSQLPTDFGAARSTTWTEQDEWVPSAVSHCPRFALGSCLSPNCFGICSSYFNHFSRAHFSAYWRWQEFYSLYSMTIACIHCGATVTELYHAYSPTVLKLSVCDSCHKIADHYVEYEPGLIMLDLLLLRLPAYRHVCSNTVIDKTWKYFCIFVVCRAYFEMVFSSEVQSCPTTSEDQLLAFYRHVVVCFFGSLTALSIAMLLANYFSASLLSAVKQFQFLSLGLYGYVILLFAVIWEQHTNLELIFLINVFIFVSFIQTVRALYPLSSLRALNVVLASTIARRLIERAINRL</sequence>
<evidence type="ECO:0000256" key="9">
    <source>
        <dbReference type="ARBA" id="ARBA00022980"/>
    </source>
</evidence>
<dbReference type="GO" id="GO:0097036">
    <property type="term" value="P:regulation of plasma membrane sterol distribution"/>
    <property type="evidence" value="ECO:0007669"/>
    <property type="project" value="UniProtKB-UniRule"/>
</dbReference>
<dbReference type="InterPro" id="IPR032281">
    <property type="entry name" value="Ribosomal_uS2_C"/>
</dbReference>
<keyword evidence="5 17" id="KW-0813">Transport</keyword>
<evidence type="ECO:0000259" key="18">
    <source>
        <dbReference type="Pfam" id="PF16122"/>
    </source>
</evidence>
<comment type="subunit">
    <text evidence="15">Component of the small ribosomal subunit. Mature ribosomes consist of a small (40S) and a large (60S) subunit. The 40S subunit contains about 33 different proteins and 1 molecule of RNA (18S). The 60S subunit contains about 49 different proteins and 3 molecules of RNA (28S, 5.8S and 5S). Interacts with ribosomal protein S21.</text>
</comment>